<evidence type="ECO:0000313" key="6">
    <source>
        <dbReference type="EMBL" id="RKR93663.1"/>
    </source>
</evidence>
<dbReference type="Pfam" id="PF13564">
    <property type="entry name" value="DoxX_2"/>
    <property type="match status" value="1"/>
</dbReference>
<dbReference type="EMBL" id="RBKV01000001">
    <property type="protein sequence ID" value="RKR93663.1"/>
    <property type="molecule type" value="Genomic_DNA"/>
</dbReference>
<evidence type="ECO:0000256" key="4">
    <source>
        <dbReference type="ARBA" id="ARBA00023136"/>
    </source>
</evidence>
<organism evidence="6 7">
    <name type="scientific">Williamsia marianensis</name>
    <dbReference type="NCBI Taxonomy" id="85044"/>
    <lineage>
        <taxon>Bacteria</taxon>
        <taxon>Bacillati</taxon>
        <taxon>Actinomycetota</taxon>
        <taxon>Actinomycetes</taxon>
        <taxon>Mycobacteriales</taxon>
        <taxon>Nocardiaceae</taxon>
        <taxon>Williamsia</taxon>
    </lineage>
</organism>
<reference evidence="6 7" key="1">
    <citation type="submission" date="2018-10" db="EMBL/GenBank/DDBJ databases">
        <title>Sequencing the genomes of 1000 actinobacteria strains.</title>
        <authorList>
            <person name="Klenk H.-P."/>
        </authorList>
    </citation>
    <scope>NUCLEOTIDE SEQUENCE [LARGE SCALE GENOMIC DNA]</scope>
    <source>
        <strain evidence="6 7">DSM 44343</strain>
    </source>
</reference>
<feature type="transmembrane region" description="Helical" evidence="5">
    <location>
        <begin position="6"/>
        <end position="26"/>
    </location>
</feature>
<dbReference type="GO" id="GO:0016020">
    <property type="term" value="C:membrane"/>
    <property type="evidence" value="ECO:0007669"/>
    <property type="project" value="UniProtKB-SubCell"/>
</dbReference>
<dbReference type="AlphaFoldDB" id="A0A495JXA8"/>
<comment type="caution">
    <text evidence="6">The sequence shown here is derived from an EMBL/GenBank/DDBJ whole genome shotgun (WGS) entry which is preliminary data.</text>
</comment>
<evidence type="ECO:0000256" key="1">
    <source>
        <dbReference type="ARBA" id="ARBA00004141"/>
    </source>
</evidence>
<evidence type="ECO:0000256" key="2">
    <source>
        <dbReference type="ARBA" id="ARBA00022692"/>
    </source>
</evidence>
<comment type="subcellular location">
    <subcellularLocation>
        <location evidence="1">Membrane</location>
        <topology evidence="1">Multi-pass membrane protein</topology>
    </subcellularLocation>
</comment>
<keyword evidence="3 5" id="KW-1133">Transmembrane helix</keyword>
<evidence type="ECO:0000313" key="7">
    <source>
        <dbReference type="Proteomes" id="UP000274762"/>
    </source>
</evidence>
<sequence>MGYSMSVIVSIASGLLAVVVAVTGILKVVGHKSMRDNAEHFGFSMQAFRLLGLAEIAGAIGLIAGNWWTGLGVISALAILLLLVGAAILHLHVDKSVKSAAPAVMCGALAAFVAAGWIVG</sequence>
<feature type="transmembrane region" description="Helical" evidence="5">
    <location>
        <begin position="100"/>
        <end position="119"/>
    </location>
</feature>
<proteinExistence type="predicted"/>
<feature type="transmembrane region" description="Helical" evidence="5">
    <location>
        <begin position="74"/>
        <end position="93"/>
    </location>
</feature>
<dbReference type="Proteomes" id="UP000274762">
    <property type="component" value="Unassembled WGS sequence"/>
</dbReference>
<dbReference type="InterPro" id="IPR032808">
    <property type="entry name" value="DoxX"/>
</dbReference>
<gene>
    <name evidence="6" type="ORF">DFJ75_0447</name>
</gene>
<evidence type="ECO:0000256" key="5">
    <source>
        <dbReference type="SAM" id="Phobius"/>
    </source>
</evidence>
<evidence type="ECO:0000256" key="3">
    <source>
        <dbReference type="ARBA" id="ARBA00022989"/>
    </source>
</evidence>
<keyword evidence="2 5" id="KW-0812">Transmembrane</keyword>
<feature type="transmembrane region" description="Helical" evidence="5">
    <location>
        <begin position="47"/>
        <end position="68"/>
    </location>
</feature>
<accession>A0A495JXA8</accession>
<name>A0A495JXA8_WILMA</name>
<protein>
    <submittedName>
        <fullName evidence="6">DoxX-like protein</fullName>
    </submittedName>
</protein>
<keyword evidence="4 5" id="KW-0472">Membrane</keyword>